<reference evidence="3 4" key="1">
    <citation type="journal article" date="2021" name="Genome Biol.">
        <title>AFLAP: assembly-free linkage analysis pipeline using k-mers from genome sequencing data.</title>
        <authorList>
            <person name="Fletcher K."/>
            <person name="Zhang L."/>
            <person name="Gil J."/>
            <person name="Han R."/>
            <person name="Cavanaugh K."/>
            <person name="Michelmore R."/>
        </authorList>
    </citation>
    <scope>NUCLEOTIDE SEQUENCE [LARGE SCALE GENOMIC DNA]</scope>
    <source>
        <strain evidence="3 4">SF5</strain>
    </source>
</reference>
<dbReference type="GO" id="GO:0003677">
    <property type="term" value="F:DNA binding"/>
    <property type="evidence" value="ECO:0007669"/>
    <property type="project" value="InterPro"/>
</dbReference>
<proteinExistence type="predicted"/>
<feature type="region of interest" description="Disordered" evidence="2">
    <location>
        <begin position="321"/>
        <end position="361"/>
    </location>
</feature>
<protein>
    <recommendedName>
        <fullName evidence="5">DNA repair protein XRCC4</fullName>
    </recommendedName>
</protein>
<evidence type="ECO:0000313" key="4">
    <source>
        <dbReference type="Proteomes" id="UP000294530"/>
    </source>
</evidence>
<dbReference type="GO" id="GO:0032807">
    <property type="term" value="C:DNA ligase IV complex"/>
    <property type="evidence" value="ECO:0007669"/>
    <property type="project" value="TreeGrafter"/>
</dbReference>
<feature type="coiled-coil region" evidence="1">
    <location>
        <begin position="142"/>
        <end position="205"/>
    </location>
</feature>
<dbReference type="InterPro" id="IPR010585">
    <property type="entry name" value="DNA_repair_prot_XRCC4"/>
</dbReference>
<keyword evidence="4" id="KW-1185">Reference proteome</keyword>
<dbReference type="GeneID" id="94352746"/>
<evidence type="ECO:0000256" key="2">
    <source>
        <dbReference type="SAM" id="MobiDB-lite"/>
    </source>
</evidence>
<dbReference type="EMBL" id="SHOA02000006">
    <property type="protein sequence ID" value="TDH67436.1"/>
    <property type="molecule type" value="Genomic_DNA"/>
</dbReference>
<comment type="caution">
    <text evidence="3">The sequence shown here is derived from an EMBL/GenBank/DDBJ whole genome shotgun (WGS) entry which is preliminary data.</text>
</comment>
<feature type="compositionally biased region" description="Acidic residues" evidence="2">
    <location>
        <begin position="347"/>
        <end position="361"/>
    </location>
</feature>
<dbReference type="SUPFAM" id="SSF58022">
    <property type="entry name" value="XRCC4, C-terminal oligomerization domain"/>
    <property type="match status" value="1"/>
</dbReference>
<accession>A0A976FJ27</accession>
<sequence length="361" mass="40233">MSLVEIAAIGVDGPTPSPLSLFVLCSRIATASSSVTKLHVQLLDPPILYETEVTSEQKPRALDCSGDNYVETVGLALRPQSDVPSRFELRWSKKLRTLTLMERGAFSMKFCTVSFEISESNDNWRLLLHQVTTEQEHLRQLLDAKQTRMIKLENVLKQKEQLLELALTAKQSVEDDLVKGFCAVLNAKKDEIRRLQTEAPRLEVASSRLKQPIPKKARKAMGAKLKRKEKAVSRIESDEEMATDVDEEDTKRAKQEAINAYNHVATDSKPTSVQISSADDLLSSMDEIIKNEHEANETTQQGAPGPVAATLLATTPCSAKKNERVRVKKHEPERTLSTVSALQLGDEPMDSEEEDLLNMLS</sequence>
<feature type="compositionally biased region" description="Acidic residues" evidence="2">
    <location>
        <begin position="237"/>
        <end position="248"/>
    </location>
</feature>
<dbReference type="GO" id="GO:0005958">
    <property type="term" value="C:DNA-dependent protein kinase-DNA ligase 4 complex"/>
    <property type="evidence" value="ECO:0007669"/>
    <property type="project" value="TreeGrafter"/>
</dbReference>
<feature type="compositionally biased region" description="Basic and acidic residues" evidence="2">
    <location>
        <begin position="321"/>
        <end position="334"/>
    </location>
</feature>
<gene>
    <name evidence="3" type="ORF">CCR75_009028</name>
</gene>
<dbReference type="InterPro" id="IPR014751">
    <property type="entry name" value="XRCC4-like_C"/>
</dbReference>
<evidence type="ECO:0000256" key="1">
    <source>
        <dbReference type="SAM" id="Coils"/>
    </source>
</evidence>
<dbReference type="RefSeq" id="XP_067816935.1">
    <property type="nucleotide sequence ID" value="XM_067967075.1"/>
</dbReference>
<feature type="region of interest" description="Disordered" evidence="2">
    <location>
        <begin position="213"/>
        <end position="250"/>
    </location>
</feature>
<dbReference type="GO" id="GO:0010165">
    <property type="term" value="P:response to X-ray"/>
    <property type="evidence" value="ECO:0007669"/>
    <property type="project" value="TreeGrafter"/>
</dbReference>
<name>A0A976FJ27_BRELC</name>
<evidence type="ECO:0000313" key="3">
    <source>
        <dbReference type="EMBL" id="TDH67436.1"/>
    </source>
</evidence>
<dbReference type="KEGG" id="blac:94352746"/>
<dbReference type="GO" id="GO:0006303">
    <property type="term" value="P:double-strand break repair via nonhomologous end joining"/>
    <property type="evidence" value="ECO:0007669"/>
    <property type="project" value="TreeGrafter"/>
</dbReference>
<dbReference type="Proteomes" id="UP000294530">
    <property type="component" value="Unassembled WGS sequence"/>
</dbReference>
<dbReference type="PANTHER" id="PTHR28559">
    <property type="entry name" value="DNA REPAIR PROTEIN XRCC4"/>
    <property type="match status" value="1"/>
</dbReference>
<keyword evidence="1" id="KW-0175">Coiled coil</keyword>
<dbReference type="AlphaFoldDB" id="A0A976FJ27"/>
<organism evidence="3 4">
    <name type="scientific">Bremia lactucae</name>
    <name type="common">Lettuce downy mildew</name>
    <dbReference type="NCBI Taxonomy" id="4779"/>
    <lineage>
        <taxon>Eukaryota</taxon>
        <taxon>Sar</taxon>
        <taxon>Stramenopiles</taxon>
        <taxon>Oomycota</taxon>
        <taxon>Peronosporomycetes</taxon>
        <taxon>Peronosporales</taxon>
        <taxon>Peronosporaceae</taxon>
        <taxon>Bremia</taxon>
    </lineage>
</organism>
<dbReference type="GO" id="GO:0006310">
    <property type="term" value="P:DNA recombination"/>
    <property type="evidence" value="ECO:0007669"/>
    <property type="project" value="InterPro"/>
</dbReference>
<feature type="compositionally biased region" description="Basic residues" evidence="2">
    <location>
        <begin position="213"/>
        <end position="229"/>
    </location>
</feature>
<dbReference type="PANTHER" id="PTHR28559:SF1">
    <property type="entry name" value="DNA REPAIR PROTEIN XRCC4"/>
    <property type="match status" value="1"/>
</dbReference>
<dbReference type="OrthoDB" id="68141at2759"/>
<dbReference type="Gene3D" id="1.20.5.370">
    <property type="match status" value="1"/>
</dbReference>
<evidence type="ECO:0008006" key="5">
    <source>
        <dbReference type="Google" id="ProtNLM"/>
    </source>
</evidence>